<gene>
    <name evidence="5" type="ORF">GCM10007350_03310</name>
</gene>
<dbReference type="InterPro" id="IPR049712">
    <property type="entry name" value="Poly_export"/>
</dbReference>
<evidence type="ECO:0000259" key="3">
    <source>
        <dbReference type="Pfam" id="PF02563"/>
    </source>
</evidence>
<feature type="domain" description="Soluble ligand binding" evidence="4">
    <location>
        <begin position="103"/>
        <end position="146"/>
    </location>
</feature>
<dbReference type="InterPro" id="IPR003715">
    <property type="entry name" value="Poly_export_N"/>
</dbReference>
<dbReference type="Gene3D" id="3.30.1950.10">
    <property type="entry name" value="wza like domain"/>
    <property type="match status" value="1"/>
</dbReference>
<keyword evidence="1 2" id="KW-0732">Signal</keyword>
<dbReference type="InterPro" id="IPR019554">
    <property type="entry name" value="Soluble_ligand-bd"/>
</dbReference>
<feature type="domain" description="Polysaccharide export protein N-terminal" evidence="3">
    <location>
        <begin position="22"/>
        <end position="96"/>
    </location>
</feature>
<dbReference type="PANTHER" id="PTHR33619:SF3">
    <property type="entry name" value="POLYSACCHARIDE EXPORT PROTEIN GFCE-RELATED"/>
    <property type="match status" value="1"/>
</dbReference>
<evidence type="ECO:0000256" key="2">
    <source>
        <dbReference type="SAM" id="SignalP"/>
    </source>
</evidence>
<feature type="domain" description="Soluble ligand binding" evidence="4">
    <location>
        <begin position="185"/>
        <end position="238"/>
    </location>
</feature>
<dbReference type="Gene3D" id="3.10.560.10">
    <property type="entry name" value="Outer membrane lipoprotein wza domain like"/>
    <property type="match status" value="2"/>
</dbReference>
<reference evidence="6" key="1">
    <citation type="journal article" date="2019" name="Int. J. Syst. Evol. Microbiol.">
        <title>The Global Catalogue of Microorganisms (GCM) 10K type strain sequencing project: providing services to taxonomists for standard genome sequencing and annotation.</title>
        <authorList>
            <consortium name="The Broad Institute Genomics Platform"/>
            <consortium name="The Broad Institute Genome Sequencing Center for Infectious Disease"/>
            <person name="Wu L."/>
            <person name="Ma J."/>
        </authorList>
    </citation>
    <scope>NUCLEOTIDE SEQUENCE [LARGE SCALE GENOMIC DNA]</scope>
    <source>
        <strain evidence="6">KCTC 23701</strain>
    </source>
</reference>
<proteinExistence type="predicted"/>
<feature type="chain" id="PRO_5045480669" description="Polysaccharide export protein EpsE" evidence="2">
    <location>
        <begin position="20"/>
        <end position="259"/>
    </location>
</feature>
<dbReference type="EMBL" id="BMYO01000001">
    <property type="protein sequence ID" value="GHD56370.1"/>
    <property type="molecule type" value="Genomic_DNA"/>
</dbReference>
<evidence type="ECO:0000259" key="4">
    <source>
        <dbReference type="Pfam" id="PF10531"/>
    </source>
</evidence>
<evidence type="ECO:0000313" key="5">
    <source>
        <dbReference type="EMBL" id="GHD56370.1"/>
    </source>
</evidence>
<evidence type="ECO:0000256" key="1">
    <source>
        <dbReference type="ARBA" id="ARBA00022729"/>
    </source>
</evidence>
<name>A0ABQ3GYI6_9NEIS</name>
<feature type="signal peptide" evidence="2">
    <location>
        <begin position="1"/>
        <end position="19"/>
    </location>
</feature>
<evidence type="ECO:0000313" key="6">
    <source>
        <dbReference type="Proteomes" id="UP000604737"/>
    </source>
</evidence>
<evidence type="ECO:0008006" key="7">
    <source>
        <dbReference type="Google" id="ProtNLM"/>
    </source>
</evidence>
<organism evidence="5 6">
    <name type="scientific">Jeongeupia chitinilytica</name>
    <dbReference type="NCBI Taxonomy" id="1041641"/>
    <lineage>
        <taxon>Bacteria</taxon>
        <taxon>Pseudomonadati</taxon>
        <taxon>Pseudomonadota</taxon>
        <taxon>Betaproteobacteria</taxon>
        <taxon>Neisseriales</taxon>
        <taxon>Chitinibacteraceae</taxon>
        <taxon>Jeongeupia</taxon>
    </lineage>
</organism>
<sequence>MKRWIVAICLLVGAAGALADTGGDYRLGPGDVVKISVYDHPDLGSEIQMNRDGVITFPLIGKVDLNGLSFAQAEAAIAQALKSGGFIRQPNVNVLVAQYRSQRVAVLGEVNRPGRYALEGGASLVDLLAQAGGASATGGDKLVLVRGTSRRDFLLSQLLGNEDPAIREVRVQAGDVIFVPRMQQVFVYGEVNRPGNFRLEQNMTVMQALSVAGGFNPRASKRSLEVHRTRADGSVEEIDVKPSDRLQDNDVLYVQESLF</sequence>
<protein>
    <recommendedName>
        <fullName evidence="7">Polysaccharide export protein EpsE</fullName>
    </recommendedName>
</protein>
<dbReference type="InterPro" id="IPR017478">
    <property type="entry name" value="Polysacc_export_EpsE"/>
</dbReference>
<dbReference type="Proteomes" id="UP000604737">
    <property type="component" value="Unassembled WGS sequence"/>
</dbReference>
<dbReference type="PANTHER" id="PTHR33619">
    <property type="entry name" value="POLYSACCHARIDE EXPORT PROTEIN GFCE-RELATED"/>
    <property type="match status" value="1"/>
</dbReference>
<accession>A0ABQ3GYI6</accession>
<dbReference type="Pfam" id="PF10531">
    <property type="entry name" value="SLBB"/>
    <property type="match status" value="2"/>
</dbReference>
<keyword evidence="6" id="KW-1185">Reference proteome</keyword>
<comment type="caution">
    <text evidence="5">The sequence shown here is derived from an EMBL/GenBank/DDBJ whole genome shotgun (WGS) entry which is preliminary data.</text>
</comment>
<dbReference type="Pfam" id="PF02563">
    <property type="entry name" value="Poly_export"/>
    <property type="match status" value="1"/>
</dbReference>
<dbReference type="NCBIfam" id="TIGR03028">
    <property type="entry name" value="EpsE"/>
    <property type="match status" value="1"/>
</dbReference>